<dbReference type="RefSeq" id="WP_133758211.1">
    <property type="nucleotide sequence ID" value="NZ_SOBW01000008.1"/>
</dbReference>
<dbReference type="OrthoDB" id="5343971at2"/>
<keyword evidence="3" id="KW-1185">Reference proteome</keyword>
<dbReference type="NCBIfam" id="TIGR02118">
    <property type="entry name" value="EthD family reductase"/>
    <property type="match status" value="1"/>
</dbReference>
<dbReference type="Gene3D" id="3.30.70.100">
    <property type="match status" value="1"/>
</dbReference>
<evidence type="ECO:0000313" key="2">
    <source>
        <dbReference type="EMBL" id="TDU40177.1"/>
    </source>
</evidence>
<sequence length="101" mass="11402">MIKLTILYGHPKDTVAFENYYSKTHLPIASKMKGYEKFELTKFLSTPDESEARYYRMAEFWFASPEALQTTMDSPAGQETAADLSNFAADNVTFLVGSTQV</sequence>
<dbReference type="PANTHER" id="PTHR40260">
    <property type="entry name" value="BLR8190 PROTEIN"/>
    <property type="match status" value="1"/>
</dbReference>
<comment type="caution">
    <text evidence="2">The sequence shown here is derived from an EMBL/GenBank/DDBJ whole genome shotgun (WGS) entry which is preliminary data.</text>
</comment>
<dbReference type="Pfam" id="PF07110">
    <property type="entry name" value="EthD"/>
    <property type="match status" value="1"/>
</dbReference>
<name>A0A4R7PYU2_9FLAO</name>
<organism evidence="2 3">
    <name type="scientific">Gelidibacter sediminis</name>
    <dbReference type="NCBI Taxonomy" id="1608710"/>
    <lineage>
        <taxon>Bacteria</taxon>
        <taxon>Pseudomonadati</taxon>
        <taxon>Bacteroidota</taxon>
        <taxon>Flavobacteriia</taxon>
        <taxon>Flavobacteriales</taxon>
        <taxon>Flavobacteriaceae</taxon>
        <taxon>Gelidibacter</taxon>
    </lineage>
</organism>
<reference evidence="2 3" key="1">
    <citation type="submission" date="2019-03" db="EMBL/GenBank/DDBJ databases">
        <title>Genomic Encyclopedia of Archaeal and Bacterial Type Strains, Phase II (KMG-II): from individual species to whole genera.</title>
        <authorList>
            <person name="Goeker M."/>
        </authorList>
    </citation>
    <scope>NUCLEOTIDE SEQUENCE [LARGE SCALE GENOMIC DNA]</scope>
    <source>
        <strain evidence="2 3">DSM 28135</strain>
    </source>
</reference>
<dbReference type="AlphaFoldDB" id="A0A4R7PYU2"/>
<protein>
    <submittedName>
        <fullName evidence="2">Uncharacterized protein (TIGR02118 family)</fullName>
    </submittedName>
</protein>
<feature type="domain" description="EthD" evidence="1">
    <location>
        <begin position="16"/>
        <end position="89"/>
    </location>
</feature>
<dbReference type="EMBL" id="SOBW01000008">
    <property type="protein sequence ID" value="TDU40177.1"/>
    <property type="molecule type" value="Genomic_DNA"/>
</dbReference>
<dbReference type="PANTHER" id="PTHR40260:SF2">
    <property type="entry name" value="BLR8190 PROTEIN"/>
    <property type="match status" value="1"/>
</dbReference>
<dbReference type="GO" id="GO:0016491">
    <property type="term" value="F:oxidoreductase activity"/>
    <property type="evidence" value="ECO:0007669"/>
    <property type="project" value="InterPro"/>
</dbReference>
<dbReference type="Proteomes" id="UP000294689">
    <property type="component" value="Unassembled WGS sequence"/>
</dbReference>
<evidence type="ECO:0000259" key="1">
    <source>
        <dbReference type="Pfam" id="PF07110"/>
    </source>
</evidence>
<dbReference type="InterPro" id="IPR011008">
    <property type="entry name" value="Dimeric_a/b-barrel"/>
</dbReference>
<dbReference type="SUPFAM" id="SSF54909">
    <property type="entry name" value="Dimeric alpha+beta barrel"/>
    <property type="match status" value="1"/>
</dbReference>
<dbReference type="InterPro" id="IPR009799">
    <property type="entry name" value="EthD_dom"/>
</dbReference>
<evidence type="ECO:0000313" key="3">
    <source>
        <dbReference type="Proteomes" id="UP000294689"/>
    </source>
</evidence>
<proteinExistence type="predicted"/>
<accession>A0A4R7PYU2</accession>
<gene>
    <name evidence="2" type="ORF">BXY82_2218</name>
</gene>